<dbReference type="FunFam" id="3.10.250.10:FF:000001">
    <property type="entry name" value="Lysyl oxidase 4 isoform X1"/>
    <property type="match status" value="1"/>
</dbReference>
<reference evidence="8 9" key="1">
    <citation type="journal article" date="2017" name="PLoS Biol.">
        <title>The sea cucumber genome provides insights into morphological evolution and visceral regeneration.</title>
        <authorList>
            <person name="Zhang X."/>
            <person name="Sun L."/>
            <person name="Yuan J."/>
            <person name="Sun Y."/>
            <person name="Gao Y."/>
            <person name="Zhang L."/>
            <person name="Li S."/>
            <person name="Dai H."/>
            <person name="Hamel J.F."/>
            <person name="Liu C."/>
            <person name="Yu Y."/>
            <person name="Liu S."/>
            <person name="Lin W."/>
            <person name="Guo K."/>
            <person name="Jin S."/>
            <person name="Xu P."/>
            <person name="Storey K.B."/>
            <person name="Huan P."/>
            <person name="Zhang T."/>
            <person name="Zhou Y."/>
            <person name="Zhang J."/>
            <person name="Lin C."/>
            <person name="Li X."/>
            <person name="Xing L."/>
            <person name="Huo D."/>
            <person name="Sun M."/>
            <person name="Wang L."/>
            <person name="Mercier A."/>
            <person name="Li F."/>
            <person name="Yang H."/>
            <person name="Xiang J."/>
        </authorList>
    </citation>
    <scope>NUCLEOTIDE SEQUENCE [LARGE SCALE GENOMIC DNA]</scope>
    <source>
        <strain evidence="8">Shaxun</strain>
        <tissue evidence="8">Muscle</tissue>
    </source>
</reference>
<feature type="disulfide bond" evidence="5">
    <location>
        <begin position="151"/>
        <end position="215"/>
    </location>
</feature>
<dbReference type="OrthoDB" id="536948at2759"/>
<organism evidence="8 9">
    <name type="scientific">Stichopus japonicus</name>
    <name type="common">Sea cucumber</name>
    <dbReference type="NCBI Taxonomy" id="307972"/>
    <lineage>
        <taxon>Eukaryota</taxon>
        <taxon>Metazoa</taxon>
        <taxon>Echinodermata</taxon>
        <taxon>Eleutherozoa</taxon>
        <taxon>Echinozoa</taxon>
        <taxon>Holothuroidea</taxon>
        <taxon>Aspidochirotacea</taxon>
        <taxon>Aspidochirotida</taxon>
        <taxon>Stichopodidae</taxon>
        <taxon>Apostichopus</taxon>
    </lineage>
</organism>
<feature type="domain" description="SRCR" evidence="7">
    <location>
        <begin position="20"/>
        <end position="120"/>
    </location>
</feature>
<dbReference type="Pfam" id="PF00530">
    <property type="entry name" value="SRCR"/>
    <property type="match status" value="2"/>
</dbReference>
<feature type="domain" description="SRCR" evidence="7">
    <location>
        <begin position="127"/>
        <end position="226"/>
    </location>
</feature>
<evidence type="ECO:0000256" key="2">
    <source>
        <dbReference type="ARBA" id="ARBA00022737"/>
    </source>
</evidence>
<evidence type="ECO:0000256" key="1">
    <source>
        <dbReference type="ARBA" id="ARBA00022729"/>
    </source>
</evidence>
<feature type="disulfide bond" evidence="5">
    <location>
        <begin position="58"/>
        <end position="119"/>
    </location>
</feature>
<dbReference type="PROSITE" id="PS50287">
    <property type="entry name" value="SRCR_2"/>
    <property type="match status" value="2"/>
</dbReference>
<dbReference type="PRINTS" id="PR00020">
    <property type="entry name" value="MAMDOMAIN"/>
</dbReference>
<evidence type="ECO:0000259" key="6">
    <source>
        <dbReference type="PROSITE" id="PS50060"/>
    </source>
</evidence>
<feature type="disulfide bond" evidence="5">
    <location>
        <begin position="195"/>
        <end position="205"/>
    </location>
</feature>
<dbReference type="EMBL" id="MRZV01001059">
    <property type="protein sequence ID" value="PIK41031.1"/>
    <property type="molecule type" value="Genomic_DNA"/>
</dbReference>
<protein>
    <submittedName>
        <fullName evidence="8">Putative deleted in malignant brain tumors 1 protein-like isoform X1</fullName>
    </submittedName>
</protein>
<dbReference type="SMART" id="SM00202">
    <property type="entry name" value="SR"/>
    <property type="match status" value="2"/>
</dbReference>
<dbReference type="PANTHER" id="PTHR48071">
    <property type="entry name" value="SRCR DOMAIN-CONTAINING PROTEIN"/>
    <property type="match status" value="1"/>
</dbReference>
<keyword evidence="9" id="KW-1185">Reference proteome</keyword>
<accession>A0A2G8JZ38</accession>
<dbReference type="PROSITE" id="PS00420">
    <property type="entry name" value="SRCR_1"/>
    <property type="match status" value="1"/>
</dbReference>
<dbReference type="Gene3D" id="3.10.250.10">
    <property type="entry name" value="SRCR-like domain"/>
    <property type="match status" value="2"/>
</dbReference>
<evidence type="ECO:0000313" key="9">
    <source>
        <dbReference type="Proteomes" id="UP000230750"/>
    </source>
</evidence>
<sequence length="417" mass="45945">MNSSIGIFISKVSEGNISDIRLISRENSFSGRVEVLYDGEWGTVCDDGWDINDAHVVCRYLGFVYATAAYGNAYYGHGVGRVLLSDVACYGNESYISDCQYEAFGNHDCGHSKDAGVACNGHNKRDIRLVDGSFYYGRVEVLNNREWGTVCNDFWDINDARVVCRQLGFQSASAAYHGAYYGQGSGPIWMDNVNCSGYESYLSQCSHNGFGNHDCSHPEDAAVRCEGALLEVLTCNFENSFCGFTQPIDNDLNWNQSASDFKEPGPSLFDHTYETPEGHYIYVECKSGLTGDKARLQSPPFLPGGIYCVELYYHMNGKSVGSLHIYAQTSSLGNAVWSVHGSIDDQWHVGQIEVTGYATTQVVFEAVLGSTDTDVIAIDDIKIAAGKCNPIDADVTTSIMSKLQTYQIKKNQVYTLR</sequence>
<keyword evidence="4" id="KW-0325">Glycoprotein</keyword>
<dbReference type="PROSITE" id="PS50060">
    <property type="entry name" value="MAM_2"/>
    <property type="match status" value="1"/>
</dbReference>
<evidence type="ECO:0000256" key="5">
    <source>
        <dbReference type="PROSITE-ProRule" id="PRU00196"/>
    </source>
</evidence>
<dbReference type="InterPro" id="IPR001190">
    <property type="entry name" value="SRCR"/>
</dbReference>
<dbReference type="PRINTS" id="PR00258">
    <property type="entry name" value="SPERACTRCPTR"/>
</dbReference>
<dbReference type="InterPro" id="IPR036772">
    <property type="entry name" value="SRCR-like_dom_sf"/>
</dbReference>
<feature type="disulfide bond" evidence="5">
    <location>
        <begin position="89"/>
        <end position="99"/>
    </location>
</feature>
<dbReference type="Gene3D" id="2.60.120.200">
    <property type="match status" value="1"/>
</dbReference>
<keyword evidence="3 5" id="KW-1015">Disulfide bond</keyword>
<dbReference type="Pfam" id="PF00629">
    <property type="entry name" value="MAM"/>
    <property type="match status" value="1"/>
</dbReference>
<dbReference type="InterPro" id="IPR000998">
    <property type="entry name" value="MAM_dom"/>
</dbReference>
<feature type="disulfide bond" evidence="5">
    <location>
        <begin position="45"/>
        <end position="109"/>
    </location>
</feature>
<evidence type="ECO:0000256" key="4">
    <source>
        <dbReference type="ARBA" id="ARBA00023180"/>
    </source>
</evidence>
<keyword evidence="1" id="KW-0732">Signal</keyword>
<dbReference type="SMART" id="SM00137">
    <property type="entry name" value="MAM"/>
    <property type="match status" value="1"/>
</dbReference>
<dbReference type="Proteomes" id="UP000230750">
    <property type="component" value="Unassembled WGS sequence"/>
</dbReference>
<dbReference type="PANTHER" id="PTHR48071:SF28">
    <property type="entry name" value="SRCR DOMAIN-CONTAINING PROTEIN"/>
    <property type="match status" value="1"/>
</dbReference>
<dbReference type="SUPFAM" id="SSF56487">
    <property type="entry name" value="SRCR-like"/>
    <property type="match status" value="2"/>
</dbReference>
<feature type="domain" description="MAM" evidence="6">
    <location>
        <begin position="233"/>
        <end position="390"/>
    </location>
</feature>
<dbReference type="CDD" id="cd06263">
    <property type="entry name" value="MAM"/>
    <property type="match status" value="1"/>
</dbReference>
<evidence type="ECO:0000256" key="3">
    <source>
        <dbReference type="ARBA" id="ARBA00023157"/>
    </source>
</evidence>
<name>A0A2G8JZ38_STIJA</name>
<dbReference type="FunFam" id="3.10.250.10:FF:000006">
    <property type="entry name" value="neurotrypsin isoform X2"/>
    <property type="match status" value="1"/>
</dbReference>
<gene>
    <name evidence="8" type="ORF">BSL78_22104</name>
</gene>
<evidence type="ECO:0000313" key="8">
    <source>
        <dbReference type="EMBL" id="PIK41031.1"/>
    </source>
</evidence>
<comment type="caution">
    <text evidence="8">The sequence shown here is derived from an EMBL/GenBank/DDBJ whole genome shotgun (WGS) entry which is preliminary data.</text>
</comment>
<dbReference type="AlphaFoldDB" id="A0A2G8JZ38"/>
<dbReference type="GO" id="GO:0016020">
    <property type="term" value="C:membrane"/>
    <property type="evidence" value="ECO:0007669"/>
    <property type="project" value="InterPro"/>
</dbReference>
<dbReference type="InterPro" id="IPR013320">
    <property type="entry name" value="ConA-like_dom_sf"/>
</dbReference>
<evidence type="ECO:0000259" key="7">
    <source>
        <dbReference type="PROSITE" id="PS50287"/>
    </source>
</evidence>
<dbReference type="SUPFAM" id="SSF49899">
    <property type="entry name" value="Concanavalin A-like lectins/glucanases"/>
    <property type="match status" value="1"/>
</dbReference>
<keyword evidence="2" id="KW-0677">Repeat</keyword>
<proteinExistence type="predicted"/>
<feature type="disulfide bond" evidence="5">
    <location>
        <begin position="164"/>
        <end position="225"/>
    </location>
</feature>